<dbReference type="PANTHER" id="PTHR19959:SF119">
    <property type="entry name" value="FUNGAL LIPASE-LIKE DOMAIN-CONTAINING PROTEIN"/>
    <property type="match status" value="1"/>
</dbReference>
<dbReference type="Proteomes" id="UP001610444">
    <property type="component" value="Unassembled WGS sequence"/>
</dbReference>
<dbReference type="Gene3D" id="1.25.40.10">
    <property type="entry name" value="Tetratricopeptide repeat domain"/>
    <property type="match status" value="4"/>
</dbReference>
<dbReference type="RefSeq" id="XP_070893620.1">
    <property type="nucleotide sequence ID" value="XM_071041813.1"/>
</dbReference>
<reference evidence="2 3" key="1">
    <citation type="submission" date="2024-07" db="EMBL/GenBank/DDBJ databases">
        <title>Section-level genome sequencing and comparative genomics of Aspergillus sections Usti and Cavernicolus.</title>
        <authorList>
            <consortium name="Lawrence Berkeley National Laboratory"/>
            <person name="Nybo J.L."/>
            <person name="Vesth T.C."/>
            <person name="Theobald S."/>
            <person name="Frisvad J.C."/>
            <person name="Larsen T.O."/>
            <person name="Kjaerboelling I."/>
            <person name="Rothschild-Mancinelli K."/>
            <person name="Lyhne E.K."/>
            <person name="Kogle M.E."/>
            <person name="Barry K."/>
            <person name="Clum A."/>
            <person name="Na H."/>
            <person name="Ledsgaard L."/>
            <person name="Lin J."/>
            <person name="Lipzen A."/>
            <person name="Kuo A."/>
            <person name="Riley R."/>
            <person name="Mondo S."/>
            <person name="LaButti K."/>
            <person name="Haridas S."/>
            <person name="Pangalinan J."/>
            <person name="Salamov A.A."/>
            <person name="Simmons B.A."/>
            <person name="Magnuson J.K."/>
            <person name="Chen J."/>
            <person name="Drula E."/>
            <person name="Henrissat B."/>
            <person name="Wiebenga A."/>
            <person name="Lubbers R.J."/>
            <person name="Gomes A.C."/>
            <person name="Macurrencykelacurrency M.R."/>
            <person name="Stajich J."/>
            <person name="Grigoriev I.V."/>
            <person name="Mortensen U.H."/>
            <person name="De vries R.P."/>
            <person name="Baker S.E."/>
            <person name="Andersen M.R."/>
        </authorList>
    </citation>
    <scope>NUCLEOTIDE SEQUENCE [LARGE SCALE GENOMIC DNA]</scope>
    <source>
        <strain evidence="2 3">CBS 756.74</strain>
    </source>
</reference>
<dbReference type="EMBL" id="JBFXLR010000073">
    <property type="protein sequence ID" value="KAL2839577.1"/>
    <property type="molecule type" value="Genomic_DNA"/>
</dbReference>
<proteinExistence type="predicted"/>
<keyword evidence="3" id="KW-1185">Reference proteome</keyword>
<gene>
    <name evidence="2" type="ORF">BJX68DRAFT_247690</name>
</gene>
<dbReference type="Pfam" id="PF12770">
    <property type="entry name" value="CHAT"/>
    <property type="match status" value="1"/>
</dbReference>
<dbReference type="GeneID" id="98156977"/>
<sequence length="1337" mass="149879">MEGSVNNNSPLAAHLGREGRALLREYHITGDSDYLSYSIDVARQALDNSYPHERAIYQNDLSYRLRERFEACGNRMDISEAIQLAEQSSQTINDPSSRSIVLNNLATFLGDRFELSQDADDLERGITAANHALSLSSSNVGFKAECSNTLSILYGYRYTKFEKIEDLETATQMAQHAVDMTAHDDENIEMFRGNLGICYERRFERLGHPPDIEKAISYARMTVDSTSLDNPTERSQYLKNLSNSLGRRFLLTDNVQDLEDAIDYGIEAANLIPDHPRWPELLHNVSLLLEDRFRQQGDTADLDEAIRLEEESISFITRLDRDDPRLLTYQDQLGVFYGTKFDYSEDLSDLNRSIELARITLDAAHEDSGPDAARFKWHMASALNRRFERSGVVPDLDQAILMGKESLIGVAENDPRRIDLLLDLSDFQHAKYLKSGLMSHFEAAITLTREAVSTPVPNGCDRPHRLCAISRRLRENYTLKGSQINIVESIGLAQRAVSLVSAKHPLYAYCLWHLSLAFETLYRVQGSLSDLEKSIQLCQDALTAIPHGRFDHFEMLYSLSEQLTLRYEQLGALVDLEEAIQLMEESIQDTPSNHLGRVACLKTLGDQLRLLFERKNDISTLMKAINFVNEALEHYTPEDKTRASILNSLGLHLRSRFSITGAEDDLKAAISVQRDAVRIIPDEDPERSSILYNLSVSLADLFRQGEEVHHLIEATRMGWMAVNAAPESHPNRAMYLNAVGMILKEYPLLTGDILAEGQTSADLFSEGLRHNNSPPLDRIKAGKNAFYSYAGHEAWNMAYSIAREVVDLFPLLIPRWMSRDDHQHLLKNISHFTSLAASAALQINESPTSALEILEAGRGVIAGLTIDLKTDISGLQELDAALYREYTQLRRRILLPIASSFSRATETSPSTIMAKVRRKSLTRPQPRRIITACPERAADLKTLEVLESRIRAVPGFEHFLARQSEQDYISLAGSGPIVVFNVTEHRSDAIMITSTKITSIRLGKLYIRDLKLYIPKVIGKSQLSRGGPSTRKQRNQELQGILSWLWETAVLPVLEELHLQGRNHSSDTPSPRVWWVTGGYMGLFPMHAAGDGKGTATMDYVVSSYIPTLQVLKFSQKMQNQQFQDSVMKILVVSAPEKAGQQDLNTEAEIQSIREGLKDTVSYSILERPSRAQVLQELPSSHLIHFSCHGETNPTDPSCSALSLSSTTEKDASSILTVKDLAGIDHRKAQLAYLSACSTAENSSDTLPDEVIHVASAFQLIGFPHVIGTLWEIGDRAAVEVSRLFYEGLGRRMDAGSDLNQTIAYALHEALQHHRNSKRVKKTNDVLSWAPFIHLGP</sequence>
<dbReference type="InterPro" id="IPR011990">
    <property type="entry name" value="TPR-like_helical_dom_sf"/>
</dbReference>
<dbReference type="SUPFAM" id="SSF81901">
    <property type="entry name" value="HCP-like"/>
    <property type="match status" value="1"/>
</dbReference>
<dbReference type="SUPFAM" id="SSF48452">
    <property type="entry name" value="TPR-like"/>
    <property type="match status" value="1"/>
</dbReference>
<evidence type="ECO:0000313" key="3">
    <source>
        <dbReference type="Proteomes" id="UP001610444"/>
    </source>
</evidence>
<comment type="caution">
    <text evidence="2">The sequence shown here is derived from an EMBL/GenBank/DDBJ whole genome shotgun (WGS) entry which is preliminary data.</text>
</comment>
<accession>A0ABR4JKD8</accession>
<evidence type="ECO:0000313" key="2">
    <source>
        <dbReference type="EMBL" id="KAL2839577.1"/>
    </source>
</evidence>
<dbReference type="InterPro" id="IPR024983">
    <property type="entry name" value="CHAT_dom"/>
</dbReference>
<feature type="domain" description="CHAT" evidence="1">
    <location>
        <begin position="1041"/>
        <end position="1336"/>
    </location>
</feature>
<evidence type="ECO:0000259" key="1">
    <source>
        <dbReference type="Pfam" id="PF12770"/>
    </source>
</evidence>
<protein>
    <submittedName>
        <fullName evidence="2">CHAT domain-containing protein</fullName>
    </submittedName>
</protein>
<organism evidence="2 3">
    <name type="scientific">Aspergillus pseudodeflectus</name>
    <dbReference type="NCBI Taxonomy" id="176178"/>
    <lineage>
        <taxon>Eukaryota</taxon>
        <taxon>Fungi</taxon>
        <taxon>Dikarya</taxon>
        <taxon>Ascomycota</taxon>
        <taxon>Pezizomycotina</taxon>
        <taxon>Eurotiomycetes</taxon>
        <taxon>Eurotiomycetidae</taxon>
        <taxon>Eurotiales</taxon>
        <taxon>Aspergillaceae</taxon>
        <taxon>Aspergillus</taxon>
        <taxon>Aspergillus subgen. Nidulantes</taxon>
    </lineage>
</organism>
<name>A0ABR4JKD8_9EURO</name>
<dbReference type="PANTHER" id="PTHR19959">
    <property type="entry name" value="KINESIN LIGHT CHAIN"/>
    <property type="match status" value="1"/>
</dbReference>